<reference evidence="2" key="4">
    <citation type="submission" date="2019-03" db="UniProtKB">
        <authorList>
            <consortium name="EnsemblPlants"/>
        </authorList>
    </citation>
    <scope>IDENTIFICATION</scope>
</reference>
<dbReference type="InterPro" id="IPR026960">
    <property type="entry name" value="RVT-Znf"/>
</dbReference>
<reference evidence="2" key="3">
    <citation type="journal article" date="2017" name="Nature">
        <title>Genome sequence of the progenitor of the wheat D genome Aegilops tauschii.</title>
        <authorList>
            <person name="Luo M.C."/>
            <person name="Gu Y.Q."/>
            <person name="Puiu D."/>
            <person name="Wang H."/>
            <person name="Twardziok S.O."/>
            <person name="Deal K.R."/>
            <person name="Huo N."/>
            <person name="Zhu T."/>
            <person name="Wang L."/>
            <person name="Wang Y."/>
            <person name="McGuire P.E."/>
            <person name="Liu S."/>
            <person name="Long H."/>
            <person name="Ramasamy R.K."/>
            <person name="Rodriguez J.C."/>
            <person name="Van S.L."/>
            <person name="Yuan L."/>
            <person name="Wang Z."/>
            <person name="Xia Z."/>
            <person name="Xiao L."/>
            <person name="Anderson O.D."/>
            <person name="Ouyang S."/>
            <person name="Liang Y."/>
            <person name="Zimin A.V."/>
            <person name="Pertea G."/>
            <person name="Qi P."/>
            <person name="Bennetzen J.L."/>
            <person name="Dai X."/>
            <person name="Dawson M.W."/>
            <person name="Muller H.G."/>
            <person name="Kugler K."/>
            <person name="Rivarola-Duarte L."/>
            <person name="Spannagl M."/>
            <person name="Mayer K.F.X."/>
            <person name="Lu F.H."/>
            <person name="Bevan M.W."/>
            <person name="Leroy P."/>
            <person name="Li P."/>
            <person name="You F.M."/>
            <person name="Sun Q."/>
            <person name="Liu Z."/>
            <person name="Lyons E."/>
            <person name="Wicker T."/>
            <person name="Salzberg S.L."/>
            <person name="Devos K.M."/>
            <person name="Dvorak J."/>
        </authorList>
    </citation>
    <scope>NUCLEOTIDE SEQUENCE [LARGE SCALE GENOMIC DNA]</scope>
    <source>
        <strain evidence="2">cv. AL8/78</strain>
    </source>
</reference>
<accession>A0A453SNN6</accession>
<reference evidence="2" key="5">
    <citation type="journal article" date="2021" name="G3 (Bethesda)">
        <title>Aegilops tauschii genome assembly Aet v5.0 features greater sequence contiguity and improved annotation.</title>
        <authorList>
            <person name="Wang L."/>
            <person name="Zhu T."/>
            <person name="Rodriguez J.C."/>
            <person name="Deal K.R."/>
            <person name="Dubcovsky J."/>
            <person name="McGuire P.E."/>
            <person name="Lux T."/>
            <person name="Spannagl M."/>
            <person name="Mayer K.F.X."/>
            <person name="Baldrich P."/>
            <person name="Meyers B.C."/>
            <person name="Huo N."/>
            <person name="Gu Y.Q."/>
            <person name="Zhou H."/>
            <person name="Devos K.M."/>
            <person name="Bennetzen J.L."/>
            <person name="Unver T."/>
            <person name="Budak H."/>
            <person name="Gulick P.J."/>
            <person name="Galiba G."/>
            <person name="Kalapos B."/>
            <person name="Nelson D.R."/>
            <person name="Li P."/>
            <person name="You F.M."/>
            <person name="Luo M.C."/>
            <person name="Dvorak J."/>
        </authorList>
    </citation>
    <scope>NUCLEOTIDE SEQUENCE [LARGE SCALE GENOMIC DNA]</scope>
    <source>
        <strain evidence="2">cv. AL8/78</strain>
    </source>
</reference>
<feature type="domain" description="Reverse transcriptase zinc-binding" evidence="1">
    <location>
        <begin position="1"/>
        <end position="32"/>
    </location>
</feature>
<dbReference type="Pfam" id="PF13966">
    <property type="entry name" value="zf-RVT"/>
    <property type="match status" value="1"/>
</dbReference>
<dbReference type="Gramene" id="AET7Gv21004900.4">
    <property type="protein sequence ID" value="AET7Gv21004900.4"/>
    <property type="gene ID" value="AET7Gv21004900"/>
</dbReference>
<sequence length="33" mass="3719">VLTNDNLNKRGWNGDPKCVVCGANETTDHLFMR</sequence>
<dbReference type="EnsemblPlants" id="AET7Gv21004900.4">
    <property type="protein sequence ID" value="AET7Gv21004900.4"/>
    <property type="gene ID" value="AET7Gv21004900"/>
</dbReference>
<evidence type="ECO:0000313" key="3">
    <source>
        <dbReference type="Proteomes" id="UP000015105"/>
    </source>
</evidence>
<reference evidence="3" key="2">
    <citation type="journal article" date="2017" name="Nat. Plants">
        <title>The Aegilops tauschii genome reveals multiple impacts of transposons.</title>
        <authorList>
            <person name="Zhao G."/>
            <person name="Zou C."/>
            <person name="Li K."/>
            <person name="Wang K."/>
            <person name="Li T."/>
            <person name="Gao L."/>
            <person name="Zhang X."/>
            <person name="Wang H."/>
            <person name="Yang Z."/>
            <person name="Liu X."/>
            <person name="Jiang W."/>
            <person name="Mao L."/>
            <person name="Kong X."/>
            <person name="Jiao Y."/>
            <person name="Jia J."/>
        </authorList>
    </citation>
    <scope>NUCLEOTIDE SEQUENCE [LARGE SCALE GENOMIC DNA]</scope>
    <source>
        <strain evidence="3">cv. AL8/78</strain>
    </source>
</reference>
<reference evidence="3" key="1">
    <citation type="journal article" date="2014" name="Science">
        <title>Ancient hybridizations among the ancestral genomes of bread wheat.</title>
        <authorList>
            <consortium name="International Wheat Genome Sequencing Consortium,"/>
            <person name="Marcussen T."/>
            <person name="Sandve S.R."/>
            <person name="Heier L."/>
            <person name="Spannagl M."/>
            <person name="Pfeifer M."/>
            <person name="Jakobsen K.S."/>
            <person name="Wulff B.B."/>
            <person name="Steuernagel B."/>
            <person name="Mayer K.F."/>
            <person name="Olsen O.A."/>
        </authorList>
    </citation>
    <scope>NUCLEOTIDE SEQUENCE [LARGE SCALE GENOMIC DNA]</scope>
    <source>
        <strain evidence="3">cv. AL8/78</strain>
    </source>
</reference>
<proteinExistence type="predicted"/>
<dbReference type="AlphaFoldDB" id="A0A453SNN6"/>
<organism evidence="2 3">
    <name type="scientific">Aegilops tauschii subsp. strangulata</name>
    <name type="common">Goatgrass</name>
    <dbReference type="NCBI Taxonomy" id="200361"/>
    <lineage>
        <taxon>Eukaryota</taxon>
        <taxon>Viridiplantae</taxon>
        <taxon>Streptophyta</taxon>
        <taxon>Embryophyta</taxon>
        <taxon>Tracheophyta</taxon>
        <taxon>Spermatophyta</taxon>
        <taxon>Magnoliopsida</taxon>
        <taxon>Liliopsida</taxon>
        <taxon>Poales</taxon>
        <taxon>Poaceae</taxon>
        <taxon>BOP clade</taxon>
        <taxon>Pooideae</taxon>
        <taxon>Triticodae</taxon>
        <taxon>Triticeae</taxon>
        <taxon>Triticinae</taxon>
        <taxon>Aegilops</taxon>
    </lineage>
</organism>
<keyword evidence="3" id="KW-1185">Reference proteome</keyword>
<evidence type="ECO:0000259" key="1">
    <source>
        <dbReference type="Pfam" id="PF13966"/>
    </source>
</evidence>
<protein>
    <recommendedName>
        <fullName evidence="1">Reverse transcriptase zinc-binding domain-containing protein</fullName>
    </recommendedName>
</protein>
<name>A0A453SNN6_AEGTS</name>
<evidence type="ECO:0000313" key="2">
    <source>
        <dbReference type="EnsemblPlants" id="AET7Gv21004900.4"/>
    </source>
</evidence>
<dbReference type="Proteomes" id="UP000015105">
    <property type="component" value="Chromosome 7D"/>
</dbReference>